<keyword evidence="11" id="KW-1185">Reference proteome</keyword>
<dbReference type="PRINTS" id="PR00723">
    <property type="entry name" value="SUBTILISIN"/>
</dbReference>
<feature type="domain" description="Peptidase S8/S53" evidence="9">
    <location>
        <begin position="70"/>
        <end position="312"/>
    </location>
</feature>
<keyword evidence="2 7" id="KW-0645">Protease</keyword>
<feature type="signal peptide" evidence="8">
    <location>
        <begin position="1"/>
        <end position="28"/>
    </location>
</feature>
<feature type="active site" description="Charge relay system" evidence="7">
    <location>
        <position position="276"/>
    </location>
</feature>
<evidence type="ECO:0000256" key="8">
    <source>
        <dbReference type="SAM" id="SignalP"/>
    </source>
</evidence>
<protein>
    <recommendedName>
        <fullName evidence="6">subtilisin</fullName>
        <ecNumber evidence="6">3.4.21.62</ecNumber>
    </recommendedName>
</protein>
<evidence type="ECO:0000256" key="6">
    <source>
        <dbReference type="ARBA" id="ARBA00023619"/>
    </source>
</evidence>
<keyword evidence="3 7" id="KW-0378">Hydrolase</keyword>
<dbReference type="EMBL" id="JAAPAO010000107">
    <property type="protein sequence ID" value="KAF4672515.1"/>
    <property type="molecule type" value="Genomic_DNA"/>
</dbReference>
<evidence type="ECO:0000256" key="4">
    <source>
        <dbReference type="ARBA" id="ARBA00022825"/>
    </source>
</evidence>
<comment type="caution">
    <text evidence="10">The sequence shown here is derived from an EMBL/GenBank/DDBJ whole genome shotgun (WGS) entry which is preliminary data.</text>
</comment>
<dbReference type="InterPro" id="IPR036852">
    <property type="entry name" value="Peptidase_S8/S53_dom_sf"/>
</dbReference>
<evidence type="ECO:0000256" key="7">
    <source>
        <dbReference type="PROSITE-ProRule" id="PRU01240"/>
    </source>
</evidence>
<dbReference type="InterPro" id="IPR000209">
    <property type="entry name" value="Peptidase_S8/S53_dom"/>
</dbReference>
<organism evidence="10 11">
    <name type="scientific">Perkinsus chesapeaki</name>
    <name type="common">Clam parasite</name>
    <name type="synonym">Perkinsus andrewsi</name>
    <dbReference type="NCBI Taxonomy" id="330153"/>
    <lineage>
        <taxon>Eukaryota</taxon>
        <taxon>Sar</taxon>
        <taxon>Alveolata</taxon>
        <taxon>Perkinsozoa</taxon>
        <taxon>Perkinsea</taxon>
        <taxon>Perkinsida</taxon>
        <taxon>Perkinsidae</taxon>
        <taxon>Perkinsus</taxon>
    </lineage>
</organism>
<gene>
    <name evidence="10" type="ORF">FOL47_000430</name>
</gene>
<dbReference type="PROSITE" id="PS51892">
    <property type="entry name" value="SUBTILASE"/>
    <property type="match status" value="1"/>
</dbReference>
<accession>A0A7J6MLV0</accession>
<dbReference type="InterPro" id="IPR015500">
    <property type="entry name" value="Peptidase_S8_subtilisin-rel"/>
</dbReference>
<dbReference type="GO" id="GO:0004252">
    <property type="term" value="F:serine-type endopeptidase activity"/>
    <property type="evidence" value="ECO:0007669"/>
    <property type="project" value="UniProtKB-UniRule"/>
</dbReference>
<dbReference type="Gene3D" id="3.40.50.200">
    <property type="entry name" value="Peptidase S8/S53 domain"/>
    <property type="match status" value="1"/>
</dbReference>
<evidence type="ECO:0000256" key="1">
    <source>
        <dbReference type="ARBA" id="ARBA00011073"/>
    </source>
</evidence>
<evidence type="ECO:0000256" key="2">
    <source>
        <dbReference type="ARBA" id="ARBA00022670"/>
    </source>
</evidence>
<dbReference type="PANTHER" id="PTHR43806">
    <property type="entry name" value="PEPTIDASE S8"/>
    <property type="match status" value="1"/>
</dbReference>
<evidence type="ECO:0000259" key="9">
    <source>
        <dbReference type="Pfam" id="PF00082"/>
    </source>
</evidence>
<evidence type="ECO:0000313" key="11">
    <source>
        <dbReference type="Proteomes" id="UP000591131"/>
    </source>
</evidence>
<dbReference type="Proteomes" id="UP000591131">
    <property type="component" value="Unassembled WGS sequence"/>
</dbReference>
<reference evidence="10 11" key="1">
    <citation type="submission" date="2020-04" db="EMBL/GenBank/DDBJ databases">
        <title>Perkinsus chesapeaki whole genome sequence.</title>
        <authorList>
            <person name="Bogema D.R."/>
        </authorList>
    </citation>
    <scope>NUCLEOTIDE SEQUENCE [LARGE SCALE GENOMIC DNA]</scope>
    <source>
        <strain evidence="10">ATCC PRA-425</strain>
    </source>
</reference>
<feature type="chain" id="PRO_5029676972" description="subtilisin" evidence="8">
    <location>
        <begin position="29"/>
        <end position="338"/>
    </location>
</feature>
<dbReference type="Pfam" id="PF00082">
    <property type="entry name" value="Peptidase_S8"/>
    <property type="match status" value="1"/>
</dbReference>
<dbReference type="EC" id="3.4.21.62" evidence="6"/>
<evidence type="ECO:0000256" key="3">
    <source>
        <dbReference type="ARBA" id="ARBA00022801"/>
    </source>
</evidence>
<comment type="catalytic activity">
    <reaction evidence="5">
        <text>Hydrolysis of proteins with broad specificity for peptide bonds, and a preference for a large uncharged residue in P1. Hydrolyzes peptide amides.</text>
        <dbReference type="EC" id="3.4.21.62"/>
    </reaction>
</comment>
<feature type="active site" description="Charge relay system" evidence="7">
    <location>
        <position position="111"/>
    </location>
</feature>
<name>A0A7J6MLV0_PERCH</name>
<comment type="similarity">
    <text evidence="1 7">Belongs to the peptidase S8 family.</text>
</comment>
<dbReference type="SUPFAM" id="SSF52743">
    <property type="entry name" value="Subtilisin-like"/>
    <property type="match status" value="1"/>
</dbReference>
<keyword evidence="8" id="KW-0732">Signal</keyword>
<dbReference type="AlphaFoldDB" id="A0A7J6MLV0"/>
<dbReference type="InterPro" id="IPR050131">
    <property type="entry name" value="Peptidase_S8_subtilisin-like"/>
</dbReference>
<evidence type="ECO:0000256" key="5">
    <source>
        <dbReference type="ARBA" id="ARBA00023529"/>
    </source>
</evidence>
<keyword evidence="4 7" id="KW-0720">Serine protease</keyword>
<sequence>MNGLNLRSRLFFLVYPFSTIVAIRQARGVGVGIENGPPVNDPFYDDQEPYFNFVGIPSAWRRMASVPSRKRVTVASLDTGVKPDHPDLVGSLVKGYNVIDKTTNTPDKHGHGTSMAGIFGATTNNSIGIAGVTNLVNIMPISMEDQWTDGVYANAVEYAINKKDASNIKVIHLPFSGTEPLPQLAEKIEQAIAAGMLVIVTAGNNATNITEDKRYPCALTERLRGMLCVAATERTEMKLEGFSNFGDCVDIAAPGDKIFTTYNNDVMHYGVAYKTSAASAIVVGVAAMLYSLNPNLSPVEVKQIIKSTSRKGIQLTPRVTLPFGLIDAGAAVEKVLSR</sequence>
<feature type="active site" description="Charge relay system" evidence="7">
    <location>
        <position position="78"/>
    </location>
</feature>
<dbReference type="PANTHER" id="PTHR43806:SF11">
    <property type="entry name" value="CEREVISIN-RELATED"/>
    <property type="match status" value="1"/>
</dbReference>
<evidence type="ECO:0000313" key="10">
    <source>
        <dbReference type="EMBL" id="KAF4672515.1"/>
    </source>
</evidence>
<dbReference type="OrthoDB" id="206201at2759"/>
<proteinExistence type="inferred from homology"/>
<dbReference type="GO" id="GO:0006508">
    <property type="term" value="P:proteolysis"/>
    <property type="evidence" value="ECO:0007669"/>
    <property type="project" value="UniProtKB-KW"/>
</dbReference>